<dbReference type="OrthoDB" id="19419at2759"/>
<dbReference type="Proteomes" id="UP000502823">
    <property type="component" value="Unassembled WGS sequence"/>
</dbReference>
<evidence type="ECO:0008006" key="6">
    <source>
        <dbReference type="Google" id="ProtNLM"/>
    </source>
</evidence>
<sequence length="285" mass="32343">MSHGPAPKKVKESEVAGASGDADESRDYDAETQKALEEIDACQNEIDALNETASEEILVVEQKYNKLRKPYFDKRNEIIKRIPNFWVTAFVNHPQISAILDEDEEDCLHYLTKLEVEEFDDIKSGYRINFHFKENPYFENKILTKEFHLGSSGDPASQSTSIRWKEGNDLSKKIKNKGGGKGRKRFLEQKTLFSWLTDHADPSADDIAEVIKDDMWPNPLQYYLVPDIEVENGVEGEDDGSEDEDDADLAEVEEEEDVEGEEGVDNLADEDEDDVAEQEDEGGED</sequence>
<feature type="region of interest" description="Disordered" evidence="3">
    <location>
        <begin position="233"/>
        <end position="285"/>
    </location>
</feature>
<organism evidence="4 5">
    <name type="scientific">Coptotermes formosanus</name>
    <name type="common">Formosan subterranean termite</name>
    <dbReference type="NCBI Taxonomy" id="36987"/>
    <lineage>
        <taxon>Eukaryota</taxon>
        <taxon>Metazoa</taxon>
        <taxon>Ecdysozoa</taxon>
        <taxon>Arthropoda</taxon>
        <taxon>Hexapoda</taxon>
        <taxon>Insecta</taxon>
        <taxon>Pterygota</taxon>
        <taxon>Neoptera</taxon>
        <taxon>Polyneoptera</taxon>
        <taxon>Dictyoptera</taxon>
        <taxon>Blattodea</taxon>
        <taxon>Blattoidea</taxon>
        <taxon>Termitoidae</taxon>
        <taxon>Rhinotermitidae</taxon>
        <taxon>Coptotermes</taxon>
    </lineage>
</organism>
<evidence type="ECO:0000256" key="1">
    <source>
        <dbReference type="ARBA" id="ARBA00009947"/>
    </source>
</evidence>
<dbReference type="SUPFAM" id="SSF143113">
    <property type="entry name" value="NAP-like"/>
    <property type="match status" value="1"/>
</dbReference>
<dbReference type="FunFam" id="3.30.1120.90:FF:000002">
    <property type="entry name" value="Testis-specific Y-encoded-like protein 2"/>
    <property type="match status" value="1"/>
</dbReference>
<reference evidence="5" key="1">
    <citation type="submission" date="2020-01" db="EMBL/GenBank/DDBJ databases">
        <title>Draft genome sequence of the Termite Coptotermes fromosanus.</title>
        <authorList>
            <person name="Itakura S."/>
            <person name="Yosikawa Y."/>
            <person name="Umezawa K."/>
        </authorList>
    </citation>
    <scope>NUCLEOTIDE SEQUENCE [LARGE SCALE GENOMIC DNA]</scope>
</reference>
<feature type="region of interest" description="Disordered" evidence="3">
    <location>
        <begin position="1"/>
        <end position="34"/>
    </location>
</feature>
<dbReference type="GO" id="GO:0006334">
    <property type="term" value="P:nucleosome assembly"/>
    <property type="evidence" value="ECO:0007669"/>
    <property type="project" value="InterPro"/>
</dbReference>
<evidence type="ECO:0000256" key="2">
    <source>
        <dbReference type="RuleBase" id="RU003876"/>
    </source>
</evidence>
<proteinExistence type="inferred from homology"/>
<dbReference type="GO" id="GO:0005634">
    <property type="term" value="C:nucleus"/>
    <property type="evidence" value="ECO:0007669"/>
    <property type="project" value="InterPro"/>
</dbReference>
<accession>A0A6L2PYR5</accession>
<feature type="compositionally biased region" description="Basic and acidic residues" evidence="3">
    <location>
        <begin position="23"/>
        <end position="34"/>
    </location>
</feature>
<keyword evidence="5" id="KW-1185">Reference proteome</keyword>
<evidence type="ECO:0000256" key="3">
    <source>
        <dbReference type="SAM" id="MobiDB-lite"/>
    </source>
</evidence>
<comment type="caution">
    <text evidence="4">The sequence shown here is derived from an EMBL/GenBank/DDBJ whole genome shotgun (WGS) entry which is preliminary data.</text>
</comment>
<evidence type="ECO:0000313" key="5">
    <source>
        <dbReference type="Proteomes" id="UP000502823"/>
    </source>
</evidence>
<dbReference type="InterPro" id="IPR037231">
    <property type="entry name" value="NAP-like_sf"/>
</dbReference>
<dbReference type="InParanoid" id="A0A6L2PYR5"/>
<dbReference type="EMBL" id="BLKM01000708">
    <property type="protein sequence ID" value="GFG37649.1"/>
    <property type="molecule type" value="Genomic_DNA"/>
</dbReference>
<gene>
    <name evidence="4" type="ORF">Cfor_02012</name>
</gene>
<dbReference type="Gene3D" id="3.30.1120.90">
    <property type="entry name" value="Nucleosome assembly protein"/>
    <property type="match status" value="1"/>
</dbReference>
<dbReference type="Gene3D" id="1.20.5.1500">
    <property type="match status" value="1"/>
</dbReference>
<dbReference type="FunCoup" id="A0A6L2PYR5">
    <property type="interactions" value="2167"/>
</dbReference>
<protein>
    <recommendedName>
        <fullName evidence="6">Protein SET</fullName>
    </recommendedName>
</protein>
<dbReference type="AlphaFoldDB" id="A0A6L2PYR5"/>
<dbReference type="PANTHER" id="PTHR11875">
    <property type="entry name" value="TESTIS-SPECIFIC Y-ENCODED PROTEIN"/>
    <property type="match status" value="1"/>
</dbReference>
<name>A0A6L2PYR5_COPFO</name>
<comment type="similarity">
    <text evidence="1 2">Belongs to the nucleosome assembly protein (NAP) family.</text>
</comment>
<dbReference type="InterPro" id="IPR002164">
    <property type="entry name" value="NAP_family"/>
</dbReference>
<dbReference type="Pfam" id="PF00956">
    <property type="entry name" value="NAP"/>
    <property type="match status" value="1"/>
</dbReference>
<evidence type="ECO:0000313" key="4">
    <source>
        <dbReference type="EMBL" id="GFG37649.1"/>
    </source>
</evidence>